<name>A0A150X2G3_9BACT</name>
<evidence type="ECO:0000313" key="2">
    <source>
        <dbReference type="Proteomes" id="UP000075615"/>
    </source>
</evidence>
<gene>
    <name evidence="1" type="ORF">AWN68_09405</name>
</gene>
<comment type="caution">
    <text evidence="1">The sequence shown here is derived from an EMBL/GenBank/DDBJ whole genome shotgun (WGS) entry which is preliminary data.</text>
</comment>
<sequence>MNMDYKFNDVGNEDTSIEFSALGHNLSITSYDYEEGAENNWVNIQINKNDIDELIIALTNIKNEISDWEKKAKS</sequence>
<organism evidence="1 2">
    <name type="scientific">Roseivirga echinicomitans</name>
    <dbReference type="NCBI Taxonomy" id="296218"/>
    <lineage>
        <taxon>Bacteria</taxon>
        <taxon>Pseudomonadati</taxon>
        <taxon>Bacteroidota</taxon>
        <taxon>Cytophagia</taxon>
        <taxon>Cytophagales</taxon>
        <taxon>Roseivirgaceae</taxon>
        <taxon>Roseivirga</taxon>
    </lineage>
</organism>
<reference evidence="1 2" key="1">
    <citation type="submission" date="2016-01" db="EMBL/GenBank/DDBJ databases">
        <title>Genome sequencing of Roseivirga echinicomitans KMM 6058.</title>
        <authorList>
            <person name="Selvaratnam C."/>
            <person name="Thevarajoo S."/>
            <person name="Goh K.M."/>
            <person name="Ee R."/>
            <person name="Chan K.-G."/>
            <person name="Chong C.S."/>
        </authorList>
    </citation>
    <scope>NUCLEOTIDE SEQUENCE [LARGE SCALE GENOMIC DNA]</scope>
    <source>
        <strain evidence="1 2">KMM 6058</strain>
    </source>
</reference>
<dbReference type="STRING" id="296218.AWN68_09405"/>
<protein>
    <submittedName>
        <fullName evidence="1">Uncharacterized protein</fullName>
    </submittedName>
</protein>
<dbReference type="Proteomes" id="UP000075615">
    <property type="component" value="Unassembled WGS sequence"/>
</dbReference>
<proteinExistence type="predicted"/>
<accession>A0A150X2G3</accession>
<evidence type="ECO:0000313" key="1">
    <source>
        <dbReference type="EMBL" id="KYG72905.1"/>
    </source>
</evidence>
<dbReference type="EMBL" id="LRDB01000050">
    <property type="protein sequence ID" value="KYG72905.1"/>
    <property type="molecule type" value="Genomic_DNA"/>
</dbReference>
<keyword evidence="2" id="KW-1185">Reference proteome</keyword>
<dbReference type="AlphaFoldDB" id="A0A150X2G3"/>